<proteinExistence type="inferred from homology"/>
<dbReference type="Pfam" id="PF01420">
    <property type="entry name" value="Methylase_S"/>
    <property type="match status" value="2"/>
</dbReference>
<evidence type="ECO:0000259" key="4">
    <source>
        <dbReference type="Pfam" id="PF01420"/>
    </source>
</evidence>
<feature type="domain" description="Type I restriction modification DNA specificity" evidence="4">
    <location>
        <begin position="369"/>
        <end position="442"/>
    </location>
</feature>
<keyword evidence="5" id="KW-0540">Nuclease</keyword>
<dbReference type="PANTHER" id="PTHR30408">
    <property type="entry name" value="TYPE-1 RESTRICTION ENZYME ECOKI SPECIFICITY PROTEIN"/>
    <property type="match status" value="1"/>
</dbReference>
<dbReference type="SUPFAM" id="SSF116734">
    <property type="entry name" value="DNA methylase specificity domain"/>
    <property type="match status" value="2"/>
</dbReference>
<accession>A0A450RUE2</accession>
<dbReference type="GO" id="GO:0004519">
    <property type="term" value="F:endonuclease activity"/>
    <property type="evidence" value="ECO:0007669"/>
    <property type="project" value="UniProtKB-KW"/>
</dbReference>
<dbReference type="EMBL" id="CAADEY010000002">
    <property type="protein sequence ID" value="VFJ42816.1"/>
    <property type="molecule type" value="Genomic_DNA"/>
</dbReference>
<dbReference type="GO" id="GO:0003677">
    <property type="term" value="F:DNA binding"/>
    <property type="evidence" value="ECO:0007669"/>
    <property type="project" value="UniProtKB-KW"/>
</dbReference>
<sequence>MAPLVTSNSRKNGHDSSLPRYDIFCRTISHERRRPIMDTRSTVPLSNLMDIKHGYAFSSRYFTKTPTEYILLTPGNFSKERGLSFGSNTTYYEGPVSEEFILNDGDLLIVMTDLRKNMAILGRTAILHRDGSNKRILHNQRIGKATPKAGRADPEYLMHLLNSPAARKEIKATATGTTVRHTSPGKILDVEAWAPAIPEQKKIADLLSRWDRLIESTGRLMDACRERRRALAQGLLSGRLRFPEFVRATAVRKRSETAPYSLPCPIDWDYPCIGEIAHPVSKRNKDADAASEPLPILSCTKDRGLVDSARHFGGKTLARDRSSYKIVRRGQFAYATNHLEEGSLGYQDRYEKALISPMYTIFETSGQIVDEFLYLVLKTERYRHAFAVNTNASVNRRGRIRWQEFARIKVPMPPMAEQRGIVRAFSAIDREIELLHEQKTALDRQKEALMGKLLTGRWRVPMFGPN</sequence>
<comment type="similarity">
    <text evidence="1">Belongs to the type-I restriction system S methylase family.</text>
</comment>
<dbReference type="InterPro" id="IPR000055">
    <property type="entry name" value="Restrct_endonuc_typeI_TRD"/>
</dbReference>
<gene>
    <name evidence="5" type="ORF">BECKDK2373C_GA0170839_100255</name>
</gene>
<organism evidence="5">
    <name type="scientific">Candidatus Kentrum sp. DK</name>
    <dbReference type="NCBI Taxonomy" id="2126562"/>
    <lineage>
        <taxon>Bacteria</taxon>
        <taxon>Pseudomonadati</taxon>
        <taxon>Pseudomonadota</taxon>
        <taxon>Gammaproteobacteria</taxon>
        <taxon>Candidatus Kentrum</taxon>
    </lineage>
</organism>
<dbReference type="GO" id="GO:0009307">
    <property type="term" value="P:DNA restriction-modification system"/>
    <property type="evidence" value="ECO:0007669"/>
    <property type="project" value="UniProtKB-KW"/>
</dbReference>
<protein>
    <submittedName>
        <fullName evidence="5">Restriction endonuclease S subunit</fullName>
    </submittedName>
</protein>
<evidence type="ECO:0000256" key="1">
    <source>
        <dbReference type="ARBA" id="ARBA00010923"/>
    </source>
</evidence>
<reference evidence="5" key="1">
    <citation type="submission" date="2019-02" db="EMBL/GenBank/DDBJ databases">
        <authorList>
            <person name="Gruber-Vodicka R. H."/>
            <person name="Seah K. B. B."/>
        </authorList>
    </citation>
    <scope>NUCLEOTIDE SEQUENCE</scope>
    <source>
        <strain evidence="5">BECK_DK161</strain>
    </source>
</reference>
<dbReference type="InterPro" id="IPR044946">
    <property type="entry name" value="Restrct_endonuc_typeI_TRD_sf"/>
</dbReference>
<dbReference type="AlphaFoldDB" id="A0A450RUE2"/>
<evidence type="ECO:0000256" key="3">
    <source>
        <dbReference type="ARBA" id="ARBA00023125"/>
    </source>
</evidence>
<dbReference type="PANTHER" id="PTHR30408:SF12">
    <property type="entry name" value="TYPE I RESTRICTION ENZYME MJAVIII SPECIFICITY SUBUNIT"/>
    <property type="match status" value="1"/>
</dbReference>
<dbReference type="CDD" id="cd17278">
    <property type="entry name" value="RMtype1_S_LdeBORF1052P-TRD2-CR2"/>
    <property type="match status" value="1"/>
</dbReference>
<evidence type="ECO:0000256" key="2">
    <source>
        <dbReference type="ARBA" id="ARBA00022747"/>
    </source>
</evidence>
<keyword evidence="5" id="KW-0255">Endonuclease</keyword>
<keyword evidence="3" id="KW-0238">DNA-binding</keyword>
<keyword evidence="2" id="KW-0680">Restriction system</keyword>
<dbReference type="Gene3D" id="3.90.220.20">
    <property type="entry name" value="DNA methylase specificity domains"/>
    <property type="match status" value="2"/>
</dbReference>
<dbReference type="InterPro" id="IPR052021">
    <property type="entry name" value="Type-I_RS_S_subunit"/>
</dbReference>
<evidence type="ECO:0000313" key="5">
    <source>
        <dbReference type="EMBL" id="VFJ42816.1"/>
    </source>
</evidence>
<name>A0A450RUE2_9GAMM</name>
<keyword evidence="5" id="KW-0378">Hydrolase</keyword>
<feature type="domain" description="Type I restriction modification DNA specificity" evidence="4">
    <location>
        <begin position="42"/>
        <end position="217"/>
    </location>
</feature>